<name>A0A8S5NJ00_9CAUD</name>
<organism evidence="1">
    <name type="scientific">Siphoviridae sp. ctsMn4</name>
    <dbReference type="NCBI Taxonomy" id="2826485"/>
    <lineage>
        <taxon>Viruses</taxon>
        <taxon>Duplodnaviria</taxon>
        <taxon>Heunggongvirae</taxon>
        <taxon>Uroviricota</taxon>
        <taxon>Caudoviricetes</taxon>
    </lineage>
</organism>
<protein>
    <submittedName>
        <fullName evidence="1">Uncharacterized protein</fullName>
    </submittedName>
</protein>
<proteinExistence type="predicted"/>
<evidence type="ECO:0000313" key="1">
    <source>
        <dbReference type="EMBL" id="DAD94702.1"/>
    </source>
</evidence>
<sequence length="88" mass="10297">MTEIEERDEHLAFLTLIERSKRQNALMHLKKALDYSECGVTDIELVETPNGDFVDVTFHGEEKRRANISGDSIPAMIYDIFRQIEWLR</sequence>
<dbReference type="EMBL" id="BK015180">
    <property type="protein sequence ID" value="DAD94702.1"/>
    <property type="molecule type" value="Genomic_DNA"/>
</dbReference>
<accession>A0A8S5NJ00</accession>
<reference evidence="1" key="1">
    <citation type="journal article" date="2021" name="Proc. Natl. Acad. Sci. U.S.A.">
        <title>A Catalog of Tens of Thousands of Viruses from Human Metagenomes Reveals Hidden Associations with Chronic Diseases.</title>
        <authorList>
            <person name="Tisza M.J."/>
            <person name="Buck C.B."/>
        </authorList>
    </citation>
    <scope>NUCLEOTIDE SEQUENCE</scope>
    <source>
        <strain evidence="1">CtsMn4</strain>
    </source>
</reference>